<reference evidence="1 2" key="1">
    <citation type="submission" date="2021-12" db="EMBL/GenBank/DDBJ databases">
        <title>Genome sequence of Kibdelosporangium philippinense ATCC 49844.</title>
        <authorList>
            <person name="Fedorov E.A."/>
            <person name="Omeragic M."/>
            <person name="Shalygina K.F."/>
            <person name="Maclea K.S."/>
        </authorList>
    </citation>
    <scope>NUCLEOTIDE SEQUENCE [LARGE SCALE GENOMIC DNA]</scope>
    <source>
        <strain evidence="1 2">ATCC 49844</strain>
    </source>
</reference>
<dbReference type="InterPro" id="IPR012349">
    <property type="entry name" value="Split_barrel_FMN-bd"/>
</dbReference>
<evidence type="ECO:0000313" key="2">
    <source>
        <dbReference type="Proteomes" id="UP001521150"/>
    </source>
</evidence>
<dbReference type="InterPro" id="IPR024747">
    <property type="entry name" value="Pyridox_Oxase-rel"/>
</dbReference>
<dbReference type="SUPFAM" id="SSF50475">
    <property type="entry name" value="FMN-binding split barrel"/>
    <property type="match status" value="1"/>
</dbReference>
<dbReference type="RefSeq" id="WP_233726171.1">
    <property type="nucleotide sequence ID" value="NZ_JAJVCN010000001.1"/>
</dbReference>
<name>A0ABS8ZB12_9PSEU</name>
<dbReference type="Gene3D" id="2.30.110.10">
    <property type="entry name" value="Electron Transport, Fmn-binding Protein, Chain A"/>
    <property type="match status" value="1"/>
</dbReference>
<dbReference type="EMBL" id="JAJVCN010000001">
    <property type="protein sequence ID" value="MCE7004682.1"/>
    <property type="molecule type" value="Genomic_DNA"/>
</dbReference>
<keyword evidence="2" id="KW-1185">Reference proteome</keyword>
<organism evidence="1 2">
    <name type="scientific">Kibdelosporangium philippinense</name>
    <dbReference type="NCBI Taxonomy" id="211113"/>
    <lineage>
        <taxon>Bacteria</taxon>
        <taxon>Bacillati</taxon>
        <taxon>Actinomycetota</taxon>
        <taxon>Actinomycetes</taxon>
        <taxon>Pseudonocardiales</taxon>
        <taxon>Pseudonocardiaceae</taxon>
        <taxon>Kibdelosporangium</taxon>
    </lineage>
</organism>
<comment type="caution">
    <text evidence="1">The sequence shown here is derived from an EMBL/GenBank/DDBJ whole genome shotgun (WGS) entry which is preliminary data.</text>
</comment>
<proteinExistence type="predicted"/>
<gene>
    <name evidence="1" type="ORF">LWC34_17895</name>
</gene>
<sequence length="137" mass="14618">MVDGAGLEVLNEAECLQLLAGAPVGRIVFSDRALPAVLPVNFAVIENAVIIRTDARSRLAIAGTNTVVAFEADEFSSRPSRSAWSVVAVGMATEVSVPADLDAIRRLGLHPWASGAKEYYLRMDIETITGRRLHASG</sequence>
<protein>
    <submittedName>
        <fullName evidence="1">Pyridoxamine 5'-phosphate oxidase family protein</fullName>
    </submittedName>
</protein>
<evidence type="ECO:0000313" key="1">
    <source>
        <dbReference type="EMBL" id="MCE7004682.1"/>
    </source>
</evidence>
<dbReference type="Proteomes" id="UP001521150">
    <property type="component" value="Unassembled WGS sequence"/>
</dbReference>
<accession>A0ABS8ZB12</accession>
<dbReference type="Pfam" id="PF12900">
    <property type="entry name" value="Pyridox_ox_2"/>
    <property type="match status" value="1"/>
</dbReference>